<dbReference type="RefSeq" id="WP_089757844.1">
    <property type="nucleotide sequence ID" value="NZ_FNGO01000002.1"/>
</dbReference>
<evidence type="ECO:0000256" key="5">
    <source>
        <dbReference type="SAM" id="Phobius"/>
    </source>
</evidence>
<keyword evidence="2" id="KW-0732">Signal</keyword>
<feature type="coiled-coil region" evidence="3">
    <location>
        <begin position="58"/>
        <end position="105"/>
    </location>
</feature>
<evidence type="ECO:0000256" key="2">
    <source>
        <dbReference type="ARBA" id="ARBA00022729"/>
    </source>
</evidence>
<evidence type="ECO:0000256" key="3">
    <source>
        <dbReference type="SAM" id="Coils"/>
    </source>
</evidence>
<dbReference type="GO" id="GO:0051082">
    <property type="term" value="F:unfolded protein binding"/>
    <property type="evidence" value="ECO:0007669"/>
    <property type="project" value="InterPro"/>
</dbReference>
<dbReference type="OrthoDB" id="1629169at2"/>
<dbReference type="GO" id="GO:0005829">
    <property type="term" value="C:cytosol"/>
    <property type="evidence" value="ECO:0007669"/>
    <property type="project" value="TreeGrafter"/>
</dbReference>
<feature type="region of interest" description="Disordered" evidence="4">
    <location>
        <begin position="154"/>
        <end position="174"/>
    </location>
</feature>
<dbReference type="SMART" id="SM00935">
    <property type="entry name" value="OmpH"/>
    <property type="match status" value="1"/>
</dbReference>
<evidence type="ECO:0000313" key="7">
    <source>
        <dbReference type="Proteomes" id="UP000199476"/>
    </source>
</evidence>
<dbReference type="PANTHER" id="PTHR35089:SF1">
    <property type="entry name" value="CHAPERONE PROTEIN SKP"/>
    <property type="match status" value="1"/>
</dbReference>
<reference evidence="6 7" key="1">
    <citation type="submission" date="2016-10" db="EMBL/GenBank/DDBJ databases">
        <authorList>
            <person name="de Groot N.N."/>
        </authorList>
    </citation>
    <scope>NUCLEOTIDE SEQUENCE [LARGE SCALE GENOMIC DNA]</scope>
    <source>
        <strain evidence="6 7">SLAS-1</strain>
    </source>
</reference>
<organism evidence="6 7">
    <name type="scientific">Halarsenatibacter silvermanii</name>
    <dbReference type="NCBI Taxonomy" id="321763"/>
    <lineage>
        <taxon>Bacteria</taxon>
        <taxon>Bacillati</taxon>
        <taxon>Bacillota</taxon>
        <taxon>Clostridia</taxon>
        <taxon>Halanaerobiales</taxon>
        <taxon>Halarsenatibacteraceae</taxon>
        <taxon>Halarsenatibacter</taxon>
    </lineage>
</organism>
<proteinExistence type="inferred from homology"/>
<dbReference type="InterPro" id="IPR024930">
    <property type="entry name" value="Skp_dom_sf"/>
</dbReference>
<protein>
    <submittedName>
        <fullName evidence="6">Periplasmic chaperone for outer membrane proteins Skp</fullName>
    </submittedName>
</protein>
<dbReference type="STRING" id="321763.SAMN04488692_10232"/>
<name>A0A1G9HUA4_9FIRM</name>
<dbReference type="Gene3D" id="3.30.910.20">
    <property type="entry name" value="Skp domain"/>
    <property type="match status" value="1"/>
</dbReference>
<comment type="similarity">
    <text evidence="1">Belongs to the Skp family.</text>
</comment>
<dbReference type="InterPro" id="IPR005632">
    <property type="entry name" value="Chaperone_Skp"/>
</dbReference>
<dbReference type="GO" id="GO:0050821">
    <property type="term" value="P:protein stabilization"/>
    <property type="evidence" value="ECO:0007669"/>
    <property type="project" value="TreeGrafter"/>
</dbReference>
<sequence length="174" mass="19581">MSQRRYILYLTAAVLIVGLGAGLLFSEAALEAGDENPDLTGRIAFVDVEVVFEEHPERQEAEEQLNVEAEELQAELEAEAQELEQGDQEELLREYQQKLSQREEELISGVLADIEDIITDLAQEKGLEVVLEGENVLYGGYDLTPAVMDEIEELYESDEGDETEVEEDEEEEVD</sequence>
<dbReference type="Pfam" id="PF03938">
    <property type="entry name" value="OmpH"/>
    <property type="match status" value="2"/>
</dbReference>
<feature type="transmembrane region" description="Helical" evidence="5">
    <location>
        <begin position="7"/>
        <end position="25"/>
    </location>
</feature>
<keyword evidence="5" id="KW-0472">Membrane</keyword>
<dbReference type="Proteomes" id="UP000199476">
    <property type="component" value="Unassembled WGS sequence"/>
</dbReference>
<keyword evidence="5" id="KW-1133">Transmembrane helix</keyword>
<keyword evidence="3" id="KW-0175">Coiled coil</keyword>
<evidence type="ECO:0000313" key="6">
    <source>
        <dbReference type="EMBL" id="SDL16396.1"/>
    </source>
</evidence>
<dbReference type="EMBL" id="FNGO01000002">
    <property type="protein sequence ID" value="SDL16396.1"/>
    <property type="molecule type" value="Genomic_DNA"/>
</dbReference>
<dbReference type="SUPFAM" id="SSF111384">
    <property type="entry name" value="OmpH-like"/>
    <property type="match status" value="1"/>
</dbReference>
<keyword evidence="5" id="KW-0812">Transmembrane</keyword>
<accession>A0A1G9HUA4</accession>
<evidence type="ECO:0000256" key="1">
    <source>
        <dbReference type="ARBA" id="ARBA00009091"/>
    </source>
</evidence>
<keyword evidence="7" id="KW-1185">Reference proteome</keyword>
<evidence type="ECO:0000256" key="4">
    <source>
        <dbReference type="SAM" id="MobiDB-lite"/>
    </source>
</evidence>
<dbReference type="AlphaFoldDB" id="A0A1G9HUA4"/>
<dbReference type="PANTHER" id="PTHR35089">
    <property type="entry name" value="CHAPERONE PROTEIN SKP"/>
    <property type="match status" value="1"/>
</dbReference>
<gene>
    <name evidence="6" type="ORF">SAMN04488692_10232</name>
</gene>